<protein>
    <submittedName>
        <fullName evidence="1">Phage major tail tube protein</fullName>
    </submittedName>
</protein>
<gene>
    <name evidence="1" type="ORF">ORQ98_15500</name>
</gene>
<dbReference type="RefSeq" id="WP_274689707.1">
    <property type="nucleotide sequence ID" value="NZ_JAPMOU010000019.1"/>
</dbReference>
<proteinExistence type="predicted"/>
<dbReference type="Proteomes" id="UP001528823">
    <property type="component" value="Unassembled WGS sequence"/>
</dbReference>
<dbReference type="EMBL" id="JAPMOU010000019">
    <property type="protein sequence ID" value="MDE1463368.1"/>
    <property type="molecule type" value="Genomic_DNA"/>
</dbReference>
<evidence type="ECO:0000313" key="1">
    <source>
        <dbReference type="EMBL" id="MDE1463368.1"/>
    </source>
</evidence>
<evidence type="ECO:0000313" key="2">
    <source>
        <dbReference type="Proteomes" id="UP001528823"/>
    </source>
</evidence>
<dbReference type="NCBIfam" id="TIGR01611">
    <property type="entry name" value="tail_tube"/>
    <property type="match status" value="1"/>
</dbReference>
<organism evidence="1 2">
    <name type="scientific">Spartinivicinus poritis</name>
    <dbReference type="NCBI Taxonomy" id="2994640"/>
    <lineage>
        <taxon>Bacteria</taxon>
        <taxon>Pseudomonadati</taxon>
        <taxon>Pseudomonadota</taxon>
        <taxon>Gammaproteobacteria</taxon>
        <taxon>Oceanospirillales</taxon>
        <taxon>Zooshikellaceae</taxon>
        <taxon>Spartinivicinus</taxon>
    </lineage>
</organism>
<accession>A0ABT5UAI2</accession>
<sequence length="174" mass="19310">MALSDKFSMPKVLQNMNLFISGKGYAGRVSEITLPKLTIKTEEYSAGGMDLPLSIDMGMEKLECSFTVHECNKNIFDWFELNHDKKENLIIRGAMDQGGQVHTVEIVLSGGFKELDIGGWKPGDKAATKIQAALRYYKLTIGSEVLAEVDVVNMKRIINGKDKLKDIRKAIGLS</sequence>
<comment type="caution">
    <text evidence="1">The sequence shown here is derived from an EMBL/GenBank/DDBJ whole genome shotgun (WGS) entry which is preliminary data.</text>
</comment>
<keyword evidence="2" id="KW-1185">Reference proteome</keyword>
<reference evidence="1 2" key="1">
    <citation type="submission" date="2022-11" db="EMBL/GenBank/DDBJ databases">
        <title>Spartinivicinus poritis sp. nov., isolated from scleractinian coral Porites lutea.</title>
        <authorList>
            <person name="Zhang G."/>
            <person name="Cai L."/>
            <person name="Wei Q."/>
        </authorList>
    </citation>
    <scope>NUCLEOTIDE SEQUENCE [LARGE SCALE GENOMIC DNA]</scope>
    <source>
        <strain evidence="1 2">A2-2</strain>
    </source>
</reference>
<name>A0ABT5UAI2_9GAMM</name>
<dbReference type="InterPro" id="IPR006498">
    <property type="entry name" value="Tail_tube"/>
</dbReference>
<dbReference type="Pfam" id="PF04985">
    <property type="entry name" value="Phage_tube"/>
    <property type="match status" value="1"/>
</dbReference>